<feature type="region of interest" description="Disordered" evidence="1">
    <location>
        <begin position="49"/>
        <end position="78"/>
    </location>
</feature>
<evidence type="ECO:0000313" key="3">
    <source>
        <dbReference type="Proteomes" id="UP001152622"/>
    </source>
</evidence>
<protein>
    <submittedName>
        <fullName evidence="2">Uncharacterized protein</fullName>
    </submittedName>
</protein>
<proteinExistence type="predicted"/>
<dbReference type="EMBL" id="JAINUF010000015">
    <property type="protein sequence ID" value="KAJ8340771.1"/>
    <property type="molecule type" value="Genomic_DNA"/>
</dbReference>
<gene>
    <name evidence="2" type="ORF">SKAU_G00330620</name>
</gene>
<keyword evidence="3" id="KW-1185">Reference proteome</keyword>
<reference evidence="2" key="1">
    <citation type="journal article" date="2023" name="Science">
        <title>Genome structures resolve the early diversification of teleost fishes.</title>
        <authorList>
            <person name="Parey E."/>
            <person name="Louis A."/>
            <person name="Montfort J."/>
            <person name="Bouchez O."/>
            <person name="Roques C."/>
            <person name="Iampietro C."/>
            <person name="Lluch J."/>
            <person name="Castinel A."/>
            <person name="Donnadieu C."/>
            <person name="Desvignes T."/>
            <person name="Floi Bucao C."/>
            <person name="Jouanno E."/>
            <person name="Wen M."/>
            <person name="Mejri S."/>
            <person name="Dirks R."/>
            <person name="Jansen H."/>
            <person name="Henkel C."/>
            <person name="Chen W.J."/>
            <person name="Zahm M."/>
            <person name="Cabau C."/>
            <person name="Klopp C."/>
            <person name="Thompson A.W."/>
            <person name="Robinson-Rechavi M."/>
            <person name="Braasch I."/>
            <person name="Lecointre G."/>
            <person name="Bobe J."/>
            <person name="Postlethwait J.H."/>
            <person name="Berthelot C."/>
            <person name="Roest Crollius H."/>
            <person name="Guiguen Y."/>
        </authorList>
    </citation>
    <scope>NUCLEOTIDE SEQUENCE</scope>
    <source>
        <strain evidence="2">WJC10195</strain>
    </source>
</reference>
<name>A0A9Q1IIG2_SYNKA</name>
<feature type="region of interest" description="Disordered" evidence="1">
    <location>
        <begin position="93"/>
        <end position="119"/>
    </location>
</feature>
<organism evidence="2 3">
    <name type="scientific">Synaphobranchus kaupii</name>
    <name type="common">Kaup's arrowtooth eel</name>
    <dbReference type="NCBI Taxonomy" id="118154"/>
    <lineage>
        <taxon>Eukaryota</taxon>
        <taxon>Metazoa</taxon>
        <taxon>Chordata</taxon>
        <taxon>Craniata</taxon>
        <taxon>Vertebrata</taxon>
        <taxon>Euteleostomi</taxon>
        <taxon>Actinopterygii</taxon>
        <taxon>Neopterygii</taxon>
        <taxon>Teleostei</taxon>
        <taxon>Anguilliformes</taxon>
        <taxon>Synaphobranchidae</taxon>
        <taxon>Synaphobranchus</taxon>
    </lineage>
</organism>
<evidence type="ECO:0000256" key="1">
    <source>
        <dbReference type="SAM" id="MobiDB-lite"/>
    </source>
</evidence>
<accession>A0A9Q1IIG2</accession>
<dbReference type="Proteomes" id="UP001152622">
    <property type="component" value="Chromosome 15"/>
</dbReference>
<sequence length="119" mass="12072">MARFSLQRSCDLPAATDSALTPGVLRAEFGASVLWEKASISLSALKAGRQSGRRGGGILMRRAGGGEGEGSLAGGGGGQCAARLTCISTAVEATPSESETAASGGERSSPTDDFYFRND</sequence>
<dbReference type="AlphaFoldDB" id="A0A9Q1IIG2"/>
<feature type="compositionally biased region" description="Gly residues" evidence="1">
    <location>
        <begin position="53"/>
        <end position="78"/>
    </location>
</feature>
<comment type="caution">
    <text evidence="2">The sequence shown here is derived from an EMBL/GenBank/DDBJ whole genome shotgun (WGS) entry which is preliminary data.</text>
</comment>
<evidence type="ECO:0000313" key="2">
    <source>
        <dbReference type="EMBL" id="KAJ8340771.1"/>
    </source>
</evidence>